<dbReference type="InterPro" id="IPR027901">
    <property type="entry name" value="CFAP90"/>
</dbReference>
<organism evidence="1 2">
    <name type="scientific">Microctonus aethiopoides</name>
    <dbReference type="NCBI Taxonomy" id="144406"/>
    <lineage>
        <taxon>Eukaryota</taxon>
        <taxon>Metazoa</taxon>
        <taxon>Ecdysozoa</taxon>
        <taxon>Arthropoda</taxon>
        <taxon>Hexapoda</taxon>
        <taxon>Insecta</taxon>
        <taxon>Pterygota</taxon>
        <taxon>Neoptera</taxon>
        <taxon>Endopterygota</taxon>
        <taxon>Hymenoptera</taxon>
        <taxon>Apocrita</taxon>
        <taxon>Ichneumonoidea</taxon>
        <taxon>Braconidae</taxon>
        <taxon>Euphorinae</taxon>
        <taxon>Microctonus</taxon>
    </lineage>
</organism>
<name>A0AA39C4J8_9HYME</name>
<dbReference type="Pfam" id="PF15074">
    <property type="entry name" value="CFAP90"/>
    <property type="match status" value="1"/>
</dbReference>
<evidence type="ECO:0000313" key="2">
    <source>
        <dbReference type="Proteomes" id="UP001168990"/>
    </source>
</evidence>
<reference evidence="1" key="2">
    <citation type="submission" date="2023-03" db="EMBL/GenBank/DDBJ databases">
        <authorList>
            <person name="Inwood S.N."/>
            <person name="Skelly J.G."/>
            <person name="Guhlin J."/>
            <person name="Harrop T.W.R."/>
            <person name="Goldson S.G."/>
            <person name="Dearden P.K."/>
        </authorList>
    </citation>
    <scope>NUCLEOTIDE SEQUENCE</scope>
    <source>
        <strain evidence="1">Irish</strain>
        <tissue evidence="1">Whole body</tissue>
    </source>
</reference>
<reference evidence="1" key="1">
    <citation type="journal article" date="2023" name="bioRxiv">
        <title>Scaffold-level genome assemblies of two parasitoid biocontrol wasps reveal the parthenogenesis mechanism and an associated novel virus.</title>
        <authorList>
            <person name="Inwood S."/>
            <person name="Skelly J."/>
            <person name="Guhlin J."/>
            <person name="Harrop T."/>
            <person name="Goldson S."/>
            <person name="Dearden P."/>
        </authorList>
    </citation>
    <scope>NUCLEOTIDE SEQUENCE</scope>
    <source>
        <strain evidence="1">Irish</strain>
        <tissue evidence="1">Whole body</tissue>
    </source>
</reference>
<evidence type="ECO:0000313" key="1">
    <source>
        <dbReference type="EMBL" id="KAK0157762.1"/>
    </source>
</evidence>
<sequence length="110" mass="13403">MALLVISENYYSKVNNKMNSEFVEGEKTDYDRLHDKTPFDPSKPRCDRINRNIIHQHIYNENTKRKIPILTNHWYGHVNIKEKFDTSEQKFRRSNRIKEYFYHKGRINLS</sequence>
<gene>
    <name evidence="1" type="ORF">PV328_011460</name>
</gene>
<comment type="caution">
    <text evidence="1">The sequence shown here is derived from an EMBL/GenBank/DDBJ whole genome shotgun (WGS) entry which is preliminary data.</text>
</comment>
<dbReference type="EMBL" id="JAQQBS010001425">
    <property type="protein sequence ID" value="KAK0157762.1"/>
    <property type="molecule type" value="Genomic_DNA"/>
</dbReference>
<proteinExistence type="predicted"/>
<dbReference type="Proteomes" id="UP001168990">
    <property type="component" value="Unassembled WGS sequence"/>
</dbReference>
<accession>A0AA39C4J8</accession>
<keyword evidence="2" id="KW-1185">Reference proteome</keyword>
<dbReference type="AlphaFoldDB" id="A0AA39C4J8"/>
<protein>
    <submittedName>
        <fullName evidence="1">Uncharacterized protein</fullName>
    </submittedName>
</protein>